<feature type="transmembrane region" description="Helical" evidence="1">
    <location>
        <begin position="7"/>
        <end position="24"/>
    </location>
</feature>
<dbReference type="PANTHER" id="PTHR40034">
    <property type="entry name" value="BSL5891 PROTEIN"/>
    <property type="match status" value="1"/>
</dbReference>
<name>A0A917D3V6_9BACI</name>
<proteinExistence type="predicted"/>
<protein>
    <submittedName>
        <fullName evidence="2">Membrane protein</fullName>
    </submittedName>
</protein>
<evidence type="ECO:0000313" key="3">
    <source>
        <dbReference type="Proteomes" id="UP000616608"/>
    </source>
</evidence>
<feature type="transmembrane region" description="Helical" evidence="1">
    <location>
        <begin position="30"/>
        <end position="56"/>
    </location>
</feature>
<dbReference type="EMBL" id="BMJT01000001">
    <property type="protein sequence ID" value="GGG09935.1"/>
    <property type="molecule type" value="Genomic_DNA"/>
</dbReference>
<evidence type="ECO:0000256" key="1">
    <source>
        <dbReference type="SAM" id="Phobius"/>
    </source>
</evidence>
<reference evidence="2" key="1">
    <citation type="journal article" date="2014" name="Int. J. Syst. Evol. Microbiol.">
        <title>Complete genome sequence of Corynebacterium casei LMG S-19264T (=DSM 44701T), isolated from a smear-ripened cheese.</title>
        <authorList>
            <consortium name="US DOE Joint Genome Institute (JGI-PGF)"/>
            <person name="Walter F."/>
            <person name="Albersmeier A."/>
            <person name="Kalinowski J."/>
            <person name="Ruckert C."/>
        </authorList>
    </citation>
    <scope>NUCLEOTIDE SEQUENCE</scope>
    <source>
        <strain evidence="2">CGMCC 1.15760</strain>
    </source>
</reference>
<dbReference type="Proteomes" id="UP000616608">
    <property type="component" value="Unassembled WGS sequence"/>
</dbReference>
<evidence type="ECO:0000313" key="2">
    <source>
        <dbReference type="EMBL" id="GGG09935.1"/>
    </source>
</evidence>
<dbReference type="InterPro" id="IPR021741">
    <property type="entry name" value="DUF3311"/>
</dbReference>
<keyword evidence="3" id="KW-1185">Reference proteome</keyword>
<keyword evidence="1" id="KW-0812">Transmembrane</keyword>
<keyword evidence="1" id="KW-1133">Transmembrane helix</keyword>
<dbReference type="AlphaFoldDB" id="A0A917D3V6"/>
<dbReference type="RefSeq" id="WP_188612996.1">
    <property type="nucleotide sequence ID" value="NZ_BMJT01000001.1"/>
</dbReference>
<dbReference type="Pfam" id="PF11755">
    <property type="entry name" value="DUF3311"/>
    <property type="match status" value="1"/>
</dbReference>
<gene>
    <name evidence="2" type="ORF">GCM10007425_00350</name>
</gene>
<sequence length="68" mass="7932">MKKSKVQWLLIIPFIGMAGLVPFANRIEPYVLGLPFLLFWIALWMVLSSVVMFIIYRVEYRNNKGDPS</sequence>
<accession>A0A917D3V6</accession>
<keyword evidence="1" id="KW-0472">Membrane</keyword>
<comment type="caution">
    <text evidence="2">The sequence shown here is derived from an EMBL/GenBank/DDBJ whole genome shotgun (WGS) entry which is preliminary data.</text>
</comment>
<dbReference type="PANTHER" id="PTHR40034:SF1">
    <property type="entry name" value="BSL5891 PROTEIN"/>
    <property type="match status" value="1"/>
</dbReference>
<organism evidence="2 3">
    <name type="scientific">Lysinibacillus alkalisoli</name>
    <dbReference type="NCBI Taxonomy" id="1911548"/>
    <lineage>
        <taxon>Bacteria</taxon>
        <taxon>Bacillati</taxon>
        <taxon>Bacillota</taxon>
        <taxon>Bacilli</taxon>
        <taxon>Bacillales</taxon>
        <taxon>Bacillaceae</taxon>
        <taxon>Lysinibacillus</taxon>
    </lineage>
</organism>
<reference evidence="2" key="2">
    <citation type="submission" date="2020-09" db="EMBL/GenBank/DDBJ databases">
        <authorList>
            <person name="Sun Q."/>
            <person name="Zhou Y."/>
        </authorList>
    </citation>
    <scope>NUCLEOTIDE SEQUENCE</scope>
    <source>
        <strain evidence="2">CGMCC 1.15760</strain>
    </source>
</reference>